<evidence type="ECO:0000313" key="16">
    <source>
        <dbReference type="Proteomes" id="UP000585507"/>
    </source>
</evidence>
<dbReference type="SUPFAM" id="SSF63418">
    <property type="entry name" value="MurE/MurF N-terminal domain"/>
    <property type="match status" value="1"/>
</dbReference>
<dbReference type="GO" id="GO:0005737">
    <property type="term" value="C:cytoplasm"/>
    <property type="evidence" value="ECO:0007669"/>
    <property type="project" value="UniProtKB-SubCell"/>
</dbReference>
<dbReference type="GO" id="GO:0047480">
    <property type="term" value="F:UDP-N-acetylmuramoyl-tripeptide-D-alanyl-D-alanine ligase activity"/>
    <property type="evidence" value="ECO:0007669"/>
    <property type="project" value="UniProtKB-UniRule"/>
</dbReference>
<dbReference type="Gene3D" id="3.90.190.20">
    <property type="entry name" value="Mur ligase, C-terminal domain"/>
    <property type="match status" value="1"/>
</dbReference>
<comment type="caution">
    <text evidence="15">The sequence shown here is derived from an EMBL/GenBank/DDBJ whole genome shotgun (WGS) entry which is preliminary data.</text>
</comment>
<dbReference type="InterPro" id="IPR005863">
    <property type="entry name" value="UDP-N-AcMur_synth"/>
</dbReference>
<dbReference type="EMBL" id="JACHBK010000002">
    <property type="protein sequence ID" value="MBB5534039.1"/>
    <property type="molecule type" value="Genomic_DNA"/>
</dbReference>
<evidence type="ECO:0000256" key="1">
    <source>
        <dbReference type="ARBA" id="ARBA00022490"/>
    </source>
</evidence>
<feature type="domain" description="Mur ligase C-terminal" evidence="13">
    <location>
        <begin position="339"/>
        <end position="451"/>
    </location>
</feature>
<protein>
    <recommendedName>
        <fullName evidence="10 11">UDP-N-acetylmuramoyl-tripeptide--D-alanyl-D-alanine ligase</fullName>
        <ecNumber evidence="10 11">6.3.2.10</ecNumber>
    </recommendedName>
    <alternativeName>
        <fullName evidence="10">D-alanyl-D-alanine-adding enzyme</fullName>
    </alternativeName>
</protein>
<feature type="domain" description="Mur ligase central" evidence="14">
    <location>
        <begin position="112"/>
        <end position="302"/>
    </location>
</feature>
<dbReference type="Gene3D" id="3.40.1190.10">
    <property type="entry name" value="Mur-like, catalytic domain"/>
    <property type="match status" value="1"/>
</dbReference>
<comment type="pathway">
    <text evidence="10 11">Cell wall biogenesis; peptidoglycan biosynthesis.</text>
</comment>
<dbReference type="EC" id="6.3.2.10" evidence="10 11"/>
<dbReference type="SUPFAM" id="SSF53623">
    <property type="entry name" value="MurD-like peptide ligases, catalytic domain"/>
    <property type="match status" value="1"/>
</dbReference>
<dbReference type="GO" id="GO:0005524">
    <property type="term" value="F:ATP binding"/>
    <property type="evidence" value="ECO:0007669"/>
    <property type="project" value="UniProtKB-UniRule"/>
</dbReference>
<dbReference type="NCBIfam" id="NF010693">
    <property type="entry name" value="PRK14093.1"/>
    <property type="match status" value="1"/>
</dbReference>
<dbReference type="GO" id="GO:0008360">
    <property type="term" value="P:regulation of cell shape"/>
    <property type="evidence" value="ECO:0007669"/>
    <property type="project" value="UniProtKB-KW"/>
</dbReference>
<dbReference type="AlphaFoldDB" id="A0A7W8U877"/>
<evidence type="ECO:0000256" key="4">
    <source>
        <dbReference type="ARBA" id="ARBA00022741"/>
    </source>
</evidence>
<feature type="domain" description="Mur ligase N-terminal catalytic" evidence="12">
    <location>
        <begin position="26"/>
        <end position="97"/>
    </location>
</feature>
<dbReference type="Proteomes" id="UP000585507">
    <property type="component" value="Unassembled WGS sequence"/>
</dbReference>
<comment type="similarity">
    <text evidence="10">Belongs to the MurCDEF family. MurF subfamily.</text>
</comment>
<evidence type="ECO:0000256" key="7">
    <source>
        <dbReference type="ARBA" id="ARBA00022984"/>
    </source>
</evidence>
<evidence type="ECO:0000259" key="13">
    <source>
        <dbReference type="Pfam" id="PF02875"/>
    </source>
</evidence>
<evidence type="ECO:0000256" key="3">
    <source>
        <dbReference type="ARBA" id="ARBA00022618"/>
    </source>
</evidence>
<dbReference type="InterPro" id="IPR036615">
    <property type="entry name" value="Mur_ligase_C_dom_sf"/>
</dbReference>
<dbReference type="HAMAP" id="MF_02019">
    <property type="entry name" value="MurF"/>
    <property type="match status" value="1"/>
</dbReference>
<dbReference type="GO" id="GO:0051301">
    <property type="term" value="P:cell division"/>
    <property type="evidence" value="ECO:0007669"/>
    <property type="project" value="UniProtKB-KW"/>
</dbReference>
<dbReference type="Pfam" id="PF02875">
    <property type="entry name" value="Mur_ligase_C"/>
    <property type="match status" value="1"/>
</dbReference>
<dbReference type="InterPro" id="IPR051046">
    <property type="entry name" value="MurCDEF_CellWall_CoF430Synth"/>
</dbReference>
<dbReference type="InterPro" id="IPR013221">
    <property type="entry name" value="Mur_ligase_cen"/>
</dbReference>
<proteinExistence type="inferred from homology"/>
<evidence type="ECO:0000256" key="5">
    <source>
        <dbReference type="ARBA" id="ARBA00022840"/>
    </source>
</evidence>
<dbReference type="UniPathway" id="UPA00219"/>
<keyword evidence="6 10" id="KW-0133">Cell shape</keyword>
<feature type="binding site" evidence="10">
    <location>
        <begin position="114"/>
        <end position="120"/>
    </location>
    <ligand>
        <name>ATP</name>
        <dbReference type="ChEBI" id="CHEBI:30616"/>
    </ligand>
</feature>
<dbReference type="GO" id="GO:0071555">
    <property type="term" value="P:cell wall organization"/>
    <property type="evidence" value="ECO:0007669"/>
    <property type="project" value="UniProtKB-KW"/>
</dbReference>
<evidence type="ECO:0000256" key="11">
    <source>
        <dbReference type="RuleBase" id="RU004136"/>
    </source>
</evidence>
<dbReference type="Pfam" id="PF01225">
    <property type="entry name" value="Mur_ligase"/>
    <property type="match status" value="1"/>
</dbReference>
<dbReference type="NCBIfam" id="TIGR01143">
    <property type="entry name" value="murF"/>
    <property type="match status" value="1"/>
</dbReference>
<keyword evidence="9 10" id="KW-0961">Cell wall biogenesis/degradation</keyword>
<comment type="subcellular location">
    <subcellularLocation>
        <location evidence="10 11">Cytoplasm</location>
    </subcellularLocation>
</comment>
<keyword evidence="16" id="KW-1185">Reference proteome</keyword>
<dbReference type="PANTHER" id="PTHR43024">
    <property type="entry name" value="UDP-N-ACETYLMURAMOYL-TRIPEPTIDE--D-ALANYL-D-ALANINE LIGASE"/>
    <property type="match status" value="1"/>
</dbReference>
<dbReference type="RefSeq" id="WP_026203465.1">
    <property type="nucleotide sequence ID" value="NZ_JACHBK010000002.1"/>
</dbReference>
<dbReference type="PANTHER" id="PTHR43024:SF1">
    <property type="entry name" value="UDP-N-ACETYLMURAMOYL-TRIPEPTIDE--D-ALANYL-D-ALANINE LIGASE"/>
    <property type="match status" value="1"/>
</dbReference>
<dbReference type="InterPro" id="IPR004101">
    <property type="entry name" value="Mur_ligase_C"/>
</dbReference>
<sequence length="477" mass="50155">MSFLWTVSDLMAAMHGRPMGNLPEGITGISIDSRSIAKGEAFFAIKGDRVDGHDYAGIAIANGAALLVVSEAKLPALGRLTAPMIVVDDVLEAMVRLGCAARDRSAAKIIAVTGSVGKTTTKEMLRHVLSPSGRVHASVASFNNHWGVPLTLSRMPENTDFGIFEIGMNHVDEIRPLVNMVRPHVAIITTIAAAHLGNFKDLGEIASAKAEIMEGLVDDGHVILNRDNEQFDTLEKAATALGVAHVHSFGSSAKADFRMVEFAGGAEGAVLWAAIGGRTLEIQLGAPGRHIAENALAAIGAAALVGADVDAAVAALATLQPEKGRGARYRLPIGSGSFVLIDESYNANPASMRAAIALLKDTELPEGGRRIAILGDMLEMGEFAGRVHAELAVPLVEADIRDVWLAGPEMAHLRDALPEDVHVEYRETVDELKQFALGSIAAGDVVMIKSSKGTGCGRIVAALLEKYPPSSGTGHAE</sequence>
<organism evidence="15 16">
    <name type="scientific">Rhizobium giardinii</name>
    <dbReference type="NCBI Taxonomy" id="56731"/>
    <lineage>
        <taxon>Bacteria</taxon>
        <taxon>Pseudomonadati</taxon>
        <taxon>Pseudomonadota</taxon>
        <taxon>Alphaproteobacteria</taxon>
        <taxon>Hyphomicrobiales</taxon>
        <taxon>Rhizobiaceae</taxon>
        <taxon>Rhizobium/Agrobacterium group</taxon>
        <taxon>Rhizobium</taxon>
    </lineage>
</organism>
<evidence type="ECO:0000259" key="12">
    <source>
        <dbReference type="Pfam" id="PF01225"/>
    </source>
</evidence>
<keyword evidence="8 10" id="KW-0131">Cell cycle</keyword>
<dbReference type="Pfam" id="PF08245">
    <property type="entry name" value="Mur_ligase_M"/>
    <property type="match status" value="1"/>
</dbReference>
<dbReference type="GO" id="GO:0009252">
    <property type="term" value="P:peptidoglycan biosynthetic process"/>
    <property type="evidence" value="ECO:0007669"/>
    <property type="project" value="UniProtKB-UniRule"/>
</dbReference>
<dbReference type="InterPro" id="IPR000713">
    <property type="entry name" value="Mur_ligase_N"/>
</dbReference>
<evidence type="ECO:0000259" key="14">
    <source>
        <dbReference type="Pfam" id="PF08245"/>
    </source>
</evidence>
<keyword evidence="1 10" id="KW-0963">Cytoplasm</keyword>
<dbReference type="SUPFAM" id="SSF53244">
    <property type="entry name" value="MurD-like peptide ligases, peptide-binding domain"/>
    <property type="match status" value="1"/>
</dbReference>
<evidence type="ECO:0000256" key="10">
    <source>
        <dbReference type="HAMAP-Rule" id="MF_02019"/>
    </source>
</evidence>
<accession>A0A7W8U877</accession>
<evidence type="ECO:0000256" key="9">
    <source>
        <dbReference type="ARBA" id="ARBA00023316"/>
    </source>
</evidence>
<dbReference type="InterPro" id="IPR035911">
    <property type="entry name" value="MurE/MurF_N"/>
</dbReference>
<keyword evidence="7 10" id="KW-0573">Peptidoglycan synthesis</keyword>
<evidence type="ECO:0000256" key="8">
    <source>
        <dbReference type="ARBA" id="ARBA00023306"/>
    </source>
</evidence>
<keyword evidence="2 10" id="KW-0436">Ligase</keyword>
<comment type="function">
    <text evidence="10 11">Involved in cell wall formation. Catalyzes the final step in the synthesis of UDP-N-acetylmuramoyl-pentapeptide, the precursor of murein.</text>
</comment>
<reference evidence="15 16" key="1">
    <citation type="submission" date="2020-08" db="EMBL/GenBank/DDBJ databases">
        <title>Genomic Encyclopedia of Type Strains, Phase IV (KMG-V): Genome sequencing to study the core and pangenomes of soil and plant-associated prokaryotes.</title>
        <authorList>
            <person name="Whitman W."/>
        </authorList>
    </citation>
    <scope>NUCLEOTIDE SEQUENCE [LARGE SCALE GENOMIC DNA]</scope>
    <source>
        <strain evidence="15 16">SEMIA 4084</strain>
    </source>
</reference>
<keyword evidence="4 10" id="KW-0547">Nucleotide-binding</keyword>
<evidence type="ECO:0000313" key="15">
    <source>
        <dbReference type="EMBL" id="MBB5534039.1"/>
    </source>
</evidence>
<gene>
    <name evidence="10" type="primary">murF</name>
    <name evidence="15" type="ORF">GGD55_000710</name>
</gene>
<evidence type="ECO:0000256" key="2">
    <source>
        <dbReference type="ARBA" id="ARBA00022598"/>
    </source>
</evidence>
<dbReference type="InterPro" id="IPR036565">
    <property type="entry name" value="Mur-like_cat_sf"/>
</dbReference>
<comment type="catalytic activity">
    <reaction evidence="10 11">
        <text>D-alanyl-D-alanine + UDP-N-acetyl-alpha-D-muramoyl-L-alanyl-gamma-D-glutamyl-meso-2,6-diaminopimelate + ATP = UDP-N-acetyl-alpha-D-muramoyl-L-alanyl-gamma-D-glutamyl-meso-2,6-diaminopimeloyl-D-alanyl-D-alanine + ADP + phosphate + H(+)</text>
        <dbReference type="Rhea" id="RHEA:28374"/>
        <dbReference type="ChEBI" id="CHEBI:15378"/>
        <dbReference type="ChEBI" id="CHEBI:30616"/>
        <dbReference type="ChEBI" id="CHEBI:43474"/>
        <dbReference type="ChEBI" id="CHEBI:57822"/>
        <dbReference type="ChEBI" id="CHEBI:61386"/>
        <dbReference type="ChEBI" id="CHEBI:83905"/>
        <dbReference type="ChEBI" id="CHEBI:456216"/>
        <dbReference type="EC" id="6.3.2.10"/>
    </reaction>
</comment>
<evidence type="ECO:0000256" key="6">
    <source>
        <dbReference type="ARBA" id="ARBA00022960"/>
    </source>
</evidence>
<name>A0A7W8U877_9HYPH</name>
<keyword evidence="3 10" id="KW-0132">Cell division</keyword>
<dbReference type="Gene3D" id="3.40.1390.10">
    <property type="entry name" value="MurE/MurF, N-terminal domain"/>
    <property type="match status" value="1"/>
</dbReference>
<keyword evidence="5 10" id="KW-0067">ATP-binding</keyword>